<feature type="signal peptide" evidence="2">
    <location>
        <begin position="1"/>
        <end position="19"/>
    </location>
</feature>
<feature type="region of interest" description="Disordered" evidence="1">
    <location>
        <begin position="42"/>
        <end position="71"/>
    </location>
</feature>
<keyword evidence="2" id="KW-0732">Signal</keyword>
<dbReference type="Proteomes" id="UP001469553">
    <property type="component" value="Unassembled WGS sequence"/>
</dbReference>
<proteinExistence type="predicted"/>
<sequence>MMLVLILVVFRFIQDRVTGAADSVETPRRHLLQLLGGEPKAFPGQPRDIVPPACPGPSPGPPPSGTCLEHLPRKASRPKPLSLAPLDVEEQKLYSELLPEGRAPHPISKGVPGHPTKEAHFSRLYPGSRFFGHDPKFMAIGEGRNVDRPVNQGLFGSALFTTMARHSIPITAAAALIRLSISRSILLSLANKTPRYMNSST</sequence>
<accession>A0ABV0XII7</accession>
<evidence type="ECO:0000313" key="4">
    <source>
        <dbReference type="Proteomes" id="UP001469553"/>
    </source>
</evidence>
<evidence type="ECO:0000313" key="3">
    <source>
        <dbReference type="EMBL" id="MEQ2281271.1"/>
    </source>
</evidence>
<feature type="compositionally biased region" description="Pro residues" evidence="1">
    <location>
        <begin position="52"/>
        <end position="64"/>
    </location>
</feature>
<name>A0ABV0XII7_9TELE</name>
<reference evidence="3 4" key="1">
    <citation type="submission" date="2021-06" db="EMBL/GenBank/DDBJ databases">
        <authorList>
            <person name="Palmer J.M."/>
        </authorList>
    </citation>
    <scope>NUCLEOTIDE SEQUENCE [LARGE SCALE GENOMIC DNA]</scope>
    <source>
        <strain evidence="3 4">AS_MEX2019</strain>
        <tissue evidence="3">Muscle</tissue>
    </source>
</reference>
<evidence type="ECO:0000256" key="1">
    <source>
        <dbReference type="SAM" id="MobiDB-lite"/>
    </source>
</evidence>
<protein>
    <submittedName>
        <fullName evidence="3">Uncharacterized protein</fullName>
    </submittedName>
</protein>
<comment type="caution">
    <text evidence="3">The sequence shown here is derived from an EMBL/GenBank/DDBJ whole genome shotgun (WGS) entry which is preliminary data.</text>
</comment>
<organism evidence="3 4">
    <name type="scientific">Ameca splendens</name>
    <dbReference type="NCBI Taxonomy" id="208324"/>
    <lineage>
        <taxon>Eukaryota</taxon>
        <taxon>Metazoa</taxon>
        <taxon>Chordata</taxon>
        <taxon>Craniata</taxon>
        <taxon>Vertebrata</taxon>
        <taxon>Euteleostomi</taxon>
        <taxon>Actinopterygii</taxon>
        <taxon>Neopterygii</taxon>
        <taxon>Teleostei</taxon>
        <taxon>Neoteleostei</taxon>
        <taxon>Acanthomorphata</taxon>
        <taxon>Ovalentaria</taxon>
        <taxon>Atherinomorphae</taxon>
        <taxon>Cyprinodontiformes</taxon>
        <taxon>Goodeidae</taxon>
        <taxon>Ameca</taxon>
    </lineage>
</organism>
<evidence type="ECO:0000256" key="2">
    <source>
        <dbReference type="SAM" id="SignalP"/>
    </source>
</evidence>
<gene>
    <name evidence="3" type="ORF">AMECASPLE_028542</name>
</gene>
<feature type="chain" id="PRO_5046396017" evidence="2">
    <location>
        <begin position="20"/>
        <end position="201"/>
    </location>
</feature>
<dbReference type="EMBL" id="JAHRIP010003153">
    <property type="protein sequence ID" value="MEQ2281271.1"/>
    <property type="molecule type" value="Genomic_DNA"/>
</dbReference>
<keyword evidence="4" id="KW-1185">Reference proteome</keyword>